<dbReference type="Pfam" id="PF01195">
    <property type="entry name" value="Pept_tRNA_hydro"/>
    <property type="match status" value="1"/>
</dbReference>
<organism evidence="5">
    <name type="scientific">Puccinia triticina (isolate 1-1 / race 1 (BBBD))</name>
    <name type="common">Brown leaf rust fungus</name>
    <dbReference type="NCBI Taxonomy" id="630390"/>
    <lineage>
        <taxon>Eukaryota</taxon>
        <taxon>Fungi</taxon>
        <taxon>Dikarya</taxon>
        <taxon>Basidiomycota</taxon>
        <taxon>Pucciniomycotina</taxon>
        <taxon>Pucciniomycetes</taxon>
        <taxon>Pucciniales</taxon>
        <taxon>Pucciniaceae</taxon>
        <taxon>Puccinia</taxon>
    </lineage>
</organism>
<dbReference type="Proteomes" id="UP000005240">
    <property type="component" value="Unassembled WGS sequence"/>
</dbReference>
<dbReference type="EMBL" id="ADAS02000065">
    <property type="protein sequence ID" value="OAV92385.1"/>
    <property type="molecule type" value="Genomic_DNA"/>
</dbReference>
<feature type="compositionally biased region" description="Polar residues" evidence="4">
    <location>
        <begin position="64"/>
        <end position="73"/>
    </location>
</feature>
<keyword evidence="1" id="KW-0820">tRNA-binding</keyword>
<dbReference type="AlphaFoldDB" id="A0A180GI84"/>
<dbReference type="PANTHER" id="PTHR17224">
    <property type="entry name" value="PEPTIDYL-TRNA HYDROLASE"/>
    <property type="match status" value="1"/>
</dbReference>
<reference evidence="5" key="1">
    <citation type="submission" date="2009-11" db="EMBL/GenBank/DDBJ databases">
        <authorList>
            <consortium name="The Broad Institute Genome Sequencing Platform"/>
            <person name="Ward D."/>
            <person name="Feldgarden M."/>
            <person name="Earl A."/>
            <person name="Young S.K."/>
            <person name="Zeng Q."/>
            <person name="Koehrsen M."/>
            <person name="Alvarado L."/>
            <person name="Berlin A."/>
            <person name="Bochicchio J."/>
            <person name="Borenstein D."/>
            <person name="Chapman S.B."/>
            <person name="Chen Z."/>
            <person name="Engels R."/>
            <person name="Freedman E."/>
            <person name="Gellesch M."/>
            <person name="Goldberg J."/>
            <person name="Griggs A."/>
            <person name="Gujja S."/>
            <person name="Heilman E."/>
            <person name="Heiman D."/>
            <person name="Hepburn T."/>
            <person name="Howarth C."/>
            <person name="Jen D."/>
            <person name="Larson L."/>
            <person name="Lewis B."/>
            <person name="Mehta T."/>
            <person name="Park D."/>
            <person name="Pearson M."/>
            <person name="Roberts A."/>
            <person name="Saif S."/>
            <person name="Shea T."/>
            <person name="Shenoy N."/>
            <person name="Sisk P."/>
            <person name="Stolte C."/>
            <person name="Sykes S."/>
            <person name="Thomson T."/>
            <person name="Walk T."/>
            <person name="White J."/>
            <person name="Yandava C."/>
            <person name="Izard J."/>
            <person name="Baranova O.V."/>
            <person name="Blanton J.M."/>
            <person name="Tanner A.C."/>
            <person name="Dewhirst F.E."/>
            <person name="Haas B."/>
            <person name="Nusbaum C."/>
            <person name="Birren B."/>
        </authorList>
    </citation>
    <scope>NUCLEOTIDE SEQUENCE [LARGE SCALE GENOMIC DNA]</scope>
    <source>
        <strain evidence="5">1-1 BBBD Race 1</strain>
    </source>
</reference>
<dbReference type="InterPro" id="IPR036416">
    <property type="entry name" value="Pept_tRNA_hydro_sf"/>
</dbReference>
<proteinExistence type="predicted"/>
<reference evidence="5" key="2">
    <citation type="submission" date="2016-05" db="EMBL/GenBank/DDBJ databases">
        <title>Comparative analysis highlights variable genome content of wheat rusts and divergence of the mating loci.</title>
        <authorList>
            <person name="Cuomo C.A."/>
            <person name="Bakkeren G."/>
            <person name="Szabo L."/>
            <person name="Khalil H."/>
            <person name="Joly D."/>
            <person name="Goldberg J."/>
            <person name="Young S."/>
            <person name="Zeng Q."/>
            <person name="Fellers J."/>
        </authorList>
    </citation>
    <scope>NUCLEOTIDE SEQUENCE [LARGE SCALE GENOMIC DNA]</scope>
    <source>
        <strain evidence="5">1-1 BBBD Race 1</strain>
    </source>
</reference>
<evidence type="ECO:0000313" key="5">
    <source>
        <dbReference type="EMBL" id="OAV92385.1"/>
    </source>
</evidence>
<dbReference type="EnsemblFungi" id="PTTG_02221-t43_1">
    <property type="protein sequence ID" value="PTTG_02221-t43_1-p1"/>
    <property type="gene ID" value="PTTG_02221"/>
</dbReference>
<evidence type="ECO:0000256" key="3">
    <source>
        <dbReference type="ARBA" id="ARBA00022884"/>
    </source>
</evidence>
<evidence type="ECO:0000256" key="1">
    <source>
        <dbReference type="ARBA" id="ARBA00022555"/>
    </source>
</evidence>
<protein>
    <recommendedName>
        <fullName evidence="8">Peptidyl-tRNA hydrolase</fullName>
    </recommendedName>
</protein>
<evidence type="ECO:0000313" key="7">
    <source>
        <dbReference type="Proteomes" id="UP000005240"/>
    </source>
</evidence>
<dbReference type="SUPFAM" id="SSF53178">
    <property type="entry name" value="Peptidyl-tRNA hydrolase-like"/>
    <property type="match status" value="1"/>
</dbReference>
<sequence>MSRLNALVVGLGNYTHPLTRHSISQLTLENIHNLLNHQHRYKANYVSASPSWPTSDKEPPFRLQSMQSSSDLSNHLKLSKPHSAWIARHDFQLSSTQGTSPNNLSLHLLKPRAAMNISGPIVQSYHSQLSKSGERTKLIIIHDELDLKPLTVRLKRPPQSSKHKGHNGLRSVFASLKAHSPQSLFTIGIGIGRDASNPSKDPRDVGRWVLSPLNRPEIEACSWDVEHSPSANPLHQASVVLEVWQQISEILRN</sequence>
<dbReference type="VEuPathDB" id="FungiDB:PTTG_02221"/>
<keyword evidence="7" id="KW-1185">Reference proteome</keyword>
<evidence type="ECO:0000313" key="6">
    <source>
        <dbReference type="EnsemblFungi" id="PTTG_02221-t43_1-p1"/>
    </source>
</evidence>
<dbReference type="GO" id="GO:0000049">
    <property type="term" value="F:tRNA binding"/>
    <property type="evidence" value="ECO:0007669"/>
    <property type="project" value="UniProtKB-KW"/>
</dbReference>
<reference evidence="6 7" key="3">
    <citation type="journal article" date="2017" name="G3 (Bethesda)">
        <title>Comparative analysis highlights variable genome content of wheat rusts and divergence of the mating loci.</title>
        <authorList>
            <person name="Cuomo C.A."/>
            <person name="Bakkeren G."/>
            <person name="Khalil H.B."/>
            <person name="Panwar V."/>
            <person name="Joly D."/>
            <person name="Linning R."/>
            <person name="Sakthikumar S."/>
            <person name="Song X."/>
            <person name="Adiconis X."/>
            <person name="Fan L."/>
            <person name="Goldberg J.M."/>
            <person name="Levin J.Z."/>
            <person name="Young S."/>
            <person name="Zeng Q."/>
            <person name="Anikster Y."/>
            <person name="Bruce M."/>
            <person name="Wang M."/>
            <person name="Yin C."/>
            <person name="McCallum B."/>
            <person name="Szabo L.J."/>
            <person name="Hulbert S."/>
            <person name="Chen X."/>
            <person name="Fellers J.P."/>
        </authorList>
    </citation>
    <scope>NUCLEOTIDE SEQUENCE</scope>
    <source>
        <strain evidence="7">Isolate 1-1 / race 1 (BBBD)</strain>
        <strain evidence="6">isolate 1-1 / race 1 (BBBD)</strain>
    </source>
</reference>
<keyword evidence="2" id="KW-0378">Hydrolase</keyword>
<evidence type="ECO:0000256" key="2">
    <source>
        <dbReference type="ARBA" id="ARBA00022801"/>
    </source>
</evidence>
<feature type="region of interest" description="Disordered" evidence="4">
    <location>
        <begin position="48"/>
        <end position="75"/>
    </location>
</feature>
<reference evidence="6" key="4">
    <citation type="submission" date="2025-05" db="UniProtKB">
        <authorList>
            <consortium name="EnsemblFungi"/>
        </authorList>
    </citation>
    <scope>IDENTIFICATION</scope>
    <source>
        <strain evidence="6">isolate 1-1 / race 1 (BBBD)</strain>
    </source>
</reference>
<name>A0A180GI84_PUCT1</name>
<dbReference type="Gene3D" id="3.40.50.1470">
    <property type="entry name" value="Peptidyl-tRNA hydrolase"/>
    <property type="match status" value="1"/>
</dbReference>
<keyword evidence="3" id="KW-0694">RNA-binding</keyword>
<dbReference type="PANTHER" id="PTHR17224:SF1">
    <property type="entry name" value="PEPTIDYL-TRNA HYDROLASE"/>
    <property type="match status" value="1"/>
</dbReference>
<evidence type="ECO:0008006" key="8">
    <source>
        <dbReference type="Google" id="ProtNLM"/>
    </source>
</evidence>
<dbReference type="InterPro" id="IPR001328">
    <property type="entry name" value="Pept_tRNA_hydro"/>
</dbReference>
<gene>
    <name evidence="5" type="ORF">PTTG_02221</name>
</gene>
<accession>A0A180GI84</accession>
<dbReference type="GO" id="GO:0004045">
    <property type="term" value="F:peptidyl-tRNA hydrolase activity"/>
    <property type="evidence" value="ECO:0007669"/>
    <property type="project" value="InterPro"/>
</dbReference>
<dbReference type="OrthoDB" id="1711136at2759"/>
<evidence type="ECO:0000256" key="4">
    <source>
        <dbReference type="SAM" id="MobiDB-lite"/>
    </source>
</evidence>